<dbReference type="PANTHER" id="PTHR43742:SF6">
    <property type="entry name" value="OXIDOREDUCTASE YYAE-RELATED"/>
    <property type="match status" value="1"/>
</dbReference>
<keyword evidence="3" id="KW-0500">Molybdenum</keyword>
<comment type="similarity">
    <text evidence="2">Belongs to the prokaryotic molybdopterin-containing oxidoreductase family.</text>
</comment>
<dbReference type="Gene3D" id="3.40.228.10">
    <property type="entry name" value="Dimethylsulfoxide Reductase, domain 2"/>
    <property type="match status" value="1"/>
</dbReference>
<dbReference type="GO" id="GO:0043546">
    <property type="term" value="F:molybdopterin cofactor binding"/>
    <property type="evidence" value="ECO:0007669"/>
    <property type="project" value="InterPro"/>
</dbReference>
<organism evidence="9 10">
    <name type="scientific">Xanthobacter tagetidis</name>
    <dbReference type="NCBI Taxonomy" id="60216"/>
    <lineage>
        <taxon>Bacteria</taxon>
        <taxon>Pseudomonadati</taxon>
        <taxon>Pseudomonadota</taxon>
        <taxon>Alphaproteobacteria</taxon>
        <taxon>Hyphomicrobiales</taxon>
        <taxon>Xanthobacteraceae</taxon>
        <taxon>Xanthobacter</taxon>
    </lineage>
</organism>
<feature type="domain" description="4Fe-4S Mo/W bis-MGD-type" evidence="8">
    <location>
        <begin position="4"/>
        <end position="61"/>
    </location>
</feature>
<evidence type="ECO:0000259" key="8">
    <source>
        <dbReference type="PROSITE" id="PS51669"/>
    </source>
</evidence>
<dbReference type="GO" id="GO:0046872">
    <property type="term" value="F:metal ion binding"/>
    <property type="evidence" value="ECO:0007669"/>
    <property type="project" value="UniProtKB-KW"/>
</dbReference>
<keyword evidence="4" id="KW-0479">Metal-binding</keyword>
<dbReference type="AlphaFoldDB" id="A0A3L7A474"/>
<keyword evidence="6" id="KW-0408">Iron</keyword>
<accession>A0A3L7A474</accession>
<proteinExistence type="inferred from homology"/>
<dbReference type="OrthoDB" id="9810782at2"/>
<dbReference type="Gene3D" id="3.40.50.740">
    <property type="match status" value="1"/>
</dbReference>
<dbReference type="EMBL" id="RCTF01000016">
    <property type="protein sequence ID" value="RLP75153.1"/>
    <property type="molecule type" value="Genomic_DNA"/>
</dbReference>
<dbReference type="InterPro" id="IPR006655">
    <property type="entry name" value="Mopterin_OxRdtase_prok_CS"/>
</dbReference>
<dbReference type="GO" id="GO:0016491">
    <property type="term" value="F:oxidoreductase activity"/>
    <property type="evidence" value="ECO:0007669"/>
    <property type="project" value="UniProtKB-KW"/>
</dbReference>
<dbReference type="InterPro" id="IPR009010">
    <property type="entry name" value="Asp_de-COase-like_dom_sf"/>
</dbReference>
<dbReference type="RefSeq" id="WP_121624619.1">
    <property type="nucleotide sequence ID" value="NZ_JACIIW010000011.1"/>
</dbReference>
<dbReference type="InterPro" id="IPR006656">
    <property type="entry name" value="Mopterin_OxRdtase"/>
</dbReference>
<protein>
    <submittedName>
        <fullName evidence="9">Dehydrogenase</fullName>
    </submittedName>
</protein>
<dbReference type="PROSITE" id="PS51669">
    <property type="entry name" value="4FE4S_MOW_BIS_MGD"/>
    <property type="match status" value="1"/>
</dbReference>
<evidence type="ECO:0000313" key="9">
    <source>
        <dbReference type="EMBL" id="RLP75153.1"/>
    </source>
</evidence>
<gene>
    <name evidence="9" type="ORF">D9R14_17385</name>
</gene>
<evidence type="ECO:0000256" key="4">
    <source>
        <dbReference type="ARBA" id="ARBA00022723"/>
    </source>
</evidence>
<keyword evidence="10" id="KW-1185">Reference proteome</keyword>
<evidence type="ECO:0000256" key="6">
    <source>
        <dbReference type="ARBA" id="ARBA00023004"/>
    </source>
</evidence>
<dbReference type="SUPFAM" id="SSF50692">
    <property type="entry name" value="ADC-like"/>
    <property type="match status" value="1"/>
</dbReference>
<dbReference type="Pfam" id="PF01568">
    <property type="entry name" value="Molydop_binding"/>
    <property type="match status" value="1"/>
</dbReference>
<dbReference type="Gene3D" id="2.20.25.90">
    <property type="entry name" value="ADC-like domains"/>
    <property type="match status" value="1"/>
</dbReference>
<dbReference type="SMART" id="SM00926">
    <property type="entry name" value="Molybdop_Fe4S4"/>
    <property type="match status" value="1"/>
</dbReference>
<evidence type="ECO:0000256" key="7">
    <source>
        <dbReference type="ARBA" id="ARBA00023014"/>
    </source>
</evidence>
<dbReference type="Gene3D" id="3.30.2070.10">
    <property type="entry name" value="Formate dehydrogenase/DMSO reductase"/>
    <property type="match status" value="1"/>
</dbReference>
<name>A0A3L7A474_9HYPH</name>
<keyword evidence="7" id="KW-0411">Iron-sulfur</keyword>
<reference evidence="9 10" key="1">
    <citation type="submission" date="2018-10" db="EMBL/GenBank/DDBJ databases">
        <title>Xanthobacter tagetidis genome sequencing and assembly.</title>
        <authorList>
            <person name="Maclea K.S."/>
            <person name="Goen A.E."/>
            <person name="Fatima S.A."/>
        </authorList>
    </citation>
    <scope>NUCLEOTIDE SEQUENCE [LARGE SCALE GENOMIC DNA]</scope>
    <source>
        <strain evidence="9 10">ATCC 700314</strain>
    </source>
</reference>
<dbReference type="GO" id="GO:0051536">
    <property type="term" value="F:iron-sulfur cluster binding"/>
    <property type="evidence" value="ECO:0007669"/>
    <property type="project" value="UniProtKB-KW"/>
</dbReference>
<dbReference type="PANTHER" id="PTHR43742">
    <property type="entry name" value="TRIMETHYLAMINE-N-OXIDE REDUCTASE"/>
    <property type="match status" value="1"/>
</dbReference>
<evidence type="ECO:0000313" key="10">
    <source>
        <dbReference type="Proteomes" id="UP000269692"/>
    </source>
</evidence>
<dbReference type="Proteomes" id="UP000269692">
    <property type="component" value="Unassembled WGS sequence"/>
</dbReference>
<dbReference type="Gene3D" id="2.40.40.20">
    <property type="match status" value="1"/>
</dbReference>
<evidence type="ECO:0000256" key="1">
    <source>
        <dbReference type="ARBA" id="ARBA00001942"/>
    </source>
</evidence>
<keyword evidence="5" id="KW-0560">Oxidoreductase</keyword>
<dbReference type="InterPro" id="IPR006657">
    <property type="entry name" value="MoPterin_dinucl-bd_dom"/>
</dbReference>
<comment type="caution">
    <text evidence="9">The sequence shown here is derived from an EMBL/GenBank/DDBJ whole genome shotgun (WGS) entry which is preliminary data.</text>
</comment>
<dbReference type="SUPFAM" id="SSF53706">
    <property type="entry name" value="Formate dehydrogenase/DMSO reductase, domains 1-3"/>
    <property type="match status" value="1"/>
</dbReference>
<sequence>MADADVIKTTCPRDCYDACGVVVSRKGGTIQKVLGDPEHAITRGALCGKCAIAYNGAWRAPDLRLATPLKRVGAKGEGAFAPISWDEALGLIADRFGALAAEGAVRTILHTHYTGTVGLVGGWYPIRFFNRLGATEVDPDTVCNKAGHVALEMTFGNSLEGFDPRTASAARTIVVWGANPSFSAPHQNKGWLKAAQAAGARIIAVDPIAHDTARAADLHLQLRPGSDAALAFAFIHVLKRDGMVDEAFLAAHVLGAEALAPAIADMTPERAEALCGVPAARIEEAARAYGAGPSLLWLGQGVQRQPYGGNAFRALAALVAFSGNLGRPGAGFLYMNGPGGRGIDMATITCPELAADAPPAISHMDLAATLEDAGRARAFVNWNNNPAASSPEQARLRQALKREDLFHVAVELFHTDTTAYADIVLPAASFLECDDLVLSYFDLTVSAQVKAGDPPGAALPNSEIFRRLAAAMGFTEPELFESDADLIARLLAQTPFAGTFADLSAIGTATVFPEPKVQFEGLAFGTPSGRIELASAQAEALGLPRLPLAHADAPPQDGLVRILSPASQWQMNSSYGNDPMIQRRLGPPTVALHPDDAARRGLAEGDQVLLANGEGRVPVSVTISDRTLPGVGLMHKGRWPGHSPGDANVNALVPGRKSDIAESTTVHGTEARLVRPEAAE</sequence>
<dbReference type="Pfam" id="PF00384">
    <property type="entry name" value="Molybdopterin"/>
    <property type="match status" value="1"/>
</dbReference>
<comment type="cofactor">
    <cofactor evidence="1">
        <name>Mo-bis(molybdopterin guanine dinucleotide)</name>
        <dbReference type="ChEBI" id="CHEBI:60539"/>
    </cofactor>
</comment>
<dbReference type="InterPro" id="IPR006963">
    <property type="entry name" value="Mopterin_OxRdtase_4Fe-4S_dom"/>
</dbReference>
<evidence type="ECO:0000256" key="5">
    <source>
        <dbReference type="ARBA" id="ARBA00023002"/>
    </source>
</evidence>
<dbReference type="InterPro" id="IPR050612">
    <property type="entry name" value="Prok_Mopterin_Oxidored"/>
</dbReference>
<evidence type="ECO:0000256" key="3">
    <source>
        <dbReference type="ARBA" id="ARBA00022505"/>
    </source>
</evidence>
<evidence type="ECO:0000256" key="2">
    <source>
        <dbReference type="ARBA" id="ARBA00010312"/>
    </source>
</evidence>
<dbReference type="Pfam" id="PF04879">
    <property type="entry name" value="Molybdop_Fe4S4"/>
    <property type="match status" value="1"/>
</dbReference>
<dbReference type="PROSITE" id="PS00490">
    <property type="entry name" value="MOLYBDOPTERIN_PROK_2"/>
    <property type="match status" value="1"/>
</dbReference>